<dbReference type="GO" id="GO:0016020">
    <property type="term" value="C:membrane"/>
    <property type="evidence" value="ECO:0007669"/>
    <property type="project" value="UniProtKB-SubCell"/>
</dbReference>
<evidence type="ECO:0000313" key="8">
    <source>
        <dbReference type="Proteomes" id="UP000614601"/>
    </source>
</evidence>
<dbReference type="GO" id="GO:0140359">
    <property type="term" value="F:ABC-type transporter activity"/>
    <property type="evidence" value="ECO:0007669"/>
    <property type="project" value="InterPro"/>
</dbReference>
<organism evidence="7 8">
    <name type="scientific">Bursaphelenchus okinawaensis</name>
    <dbReference type="NCBI Taxonomy" id="465554"/>
    <lineage>
        <taxon>Eukaryota</taxon>
        <taxon>Metazoa</taxon>
        <taxon>Ecdysozoa</taxon>
        <taxon>Nematoda</taxon>
        <taxon>Chromadorea</taxon>
        <taxon>Rhabditida</taxon>
        <taxon>Tylenchina</taxon>
        <taxon>Tylenchomorpha</taxon>
        <taxon>Aphelenchoidea</taxon>
        <taxon>Aphelenchoididae</taxon>
        <taxon>Bursaphelenchus</taxon>
    </lineage>
</organism>
<feature type="transmembrane region" description="Helical" evidence="5">
    <location>
        <begin position="468"/>
        <end position="486"/>
    </location>
</feature>
<dbReference type="Proteomes" id="UP000783686">
    <property type="component" value="Unassembled WGS sequence"/>
</dbReference>
<reference evidence="7" key="1">
    <citation type="submission" date="2020-09" db="EMBL/GenBank/DDBJ databases">
        <authorList>
            <person name="Kikuchi T."/>
        </authorList>
    </citation>
    <scope>NUCLEOTIDE SEQUENCE</scope>
    <source>
        <strain evidence="7">SH1</strain>
    </source>
</reference>
<keyword evidence="2 5" id="KW-0812">Transmembrane</keyword>
<feature type="transmembrane region" description="Helical" evidence="5">
    <location>
        <begin position="281"/>
        <end position="300"/>
    </location>
</feature>
<accession>A0A811JUV7</accession>
<keyword evidence="3 5" id="KW-1133">Transmembrane helix</keyword>
<evidence type="ECO:0000259" key="6">
    <source>
        <dbReference type="Pfam" id="PF12698"/>
    </source>
</evidence>
<dbReference type="EMBL" id="CAJFCW020000001">
    <property type="protein sequence ID" value="CAG9085032.1"/>
    <property type="molecule type" value="Genomic_DNA"/>
</dbReference>
<dbReference type="InterPro" id="IPR026082">
    <property type="entry name" value="ABCA"/>
</dbReference>
<evidence type="ECO:0000256" key="3">
    <source>
        <dbReference type="ARBA" id="ARBA00022989"/>
    </source>
</evidence>
<proteinExistence type="predicted"/>
<gene>
    <name evidence="7" type="ORF">BOKJ2_LOCUS1957</name>
</gene>
<name>A0A811JUV7_9BILA</name>
<comment type="caution">
    <text evidence="7">The sequence shown here is derived from an EMBL/GenBank/DDBJ whole genome shotgun (WGS) entry which is preliminary data.</text>
</comment>
<dbReference type="PANTHER" id="PTHR19229">
    <property type="entry name" value="ATP-BINDING CASSETTE TRANSPORTER SUBFAMILY A ABCA"/>
    <property type="match status" value="1"/>
</dbReference>
<dbReference type="InterPro" id="IPR013525">
    <property type="entry name" value="ABC2_TM"/>
</dbReference>
<dbReference type="Proteomes" id="UP000614601">
    <property type="component" value="Unassembled WGS sequence"/>
</dbReference>
<dbReference type="GO" id="GO:0005319">
    <property type="term" value="F:lipid transporter activity"/>
    <property type="evidence" value="ECO:0007669"/>
    <property type="project" value="TreeGrafter"/>
</dbReference>
<dbReference type="AlphaFoldDB" id="A0A811JUV7"/>
<keyword evidence="4 5" id="KW-0472">Membrane</keyword>
<dbReference type="PANTHER" id="PTHR19229:SF250">
    <property type="entry name" value="ABC TRANSPORTER DOMAIN-CONTAINING PROTEIN-RELATED"/>
    <property type="match status" value="1"/>
</dbReference>
<feature type="transmembrane region" description="Helical" evidence="5">
    <location>
        <begin position="358"/>
        <end position="379"/>
    </location>
</feature>
<comment type="subcellular location">
    <subcellularLocation>
        <location evidence="1">Membrane</location>
        <topology evidence="1">Multi-pass membrane protein</topology>
    </subcellularLocation>
</comment>
<dbReference type="EMBL" id="CAJFDH010000001">
    <property type="protein sequence ID" value="CAD5207273.1"/>
    <property type="molecule type" value="Genomic_DNA"/>
</dbReference>
<evidence type="ECO:0000256" key="4">
    <source>
        <dbReference type="ARBA" id="ARBA00023136"/>
    </source>
</evidence>
<dbReference type="OrthoDB" id="10255969at2759"/>
<feature type="transmembrane region" description="Helical" evidence="5">
    <location>
        <begin position="386"/>
        <end position="404"/>
    </location>
</feature>
<sequence length="494" mass="55145">MDEADLLSDRILIMVKGKVICAGSSNFLKNRFGTGFLLTITLKPTVNVAEAAAKSLRIIRRLVDDAQLDANPTAQITVNLPYSAKDKFVTIFKELEQKQEEVGIDAFGLSVNTLEQVFISVGEKAEKRPSRRITEKIEKDANLINEQDESKSIVSLSEVPKSMVIVSSNLSSRVKTLFNKASDHFEFMEREYHDYVTNFGYSQFDYPPKSFGAFDNSGEIVVLSSLYLHQNIMLAINIYYNFMFGDDSMDHIRTGYISAAGVTKISLGKSYQIYTTYLECIVTTFGIGFGLPMILSSVIVERVRKFKHQIYLASAKTLVYWSAQTLTDFTLFVVIVTFSLGCYLLTNPLLPTCAVGIVPYYVLYFCAGSFLSYTLSFGFDSTTKASVIIVACHTLVPFSLYSLIEMTSQQALPGYNMTDKANYFQFAFTVVSPTVGLFSAQRTLVSMCGATNGWAGSMYTDLPQTARVLGSLFASFVFYLTLLVLIEKKVFRFN</sequence>
<evidence type="ECO:0000256" key="5">
    <source>
        <dbReference type="SAM" id="Phobius"/>
    </source>
</evidence>
<protein>
    <recommendedName>
        <fullName evidence="6">ABC-2 type transporter transmembrane domain-containing protein</fullName>
    </recommendedName>
</protein>
<dbReference type="Pfam" id="PF12698">
    <property type="entry name" value="ABC2_membrane_3"/>
    <property type="match status" value="1"/>
</dbReference>
<evidence type="ECO:0000256" key="1">
    <source>
        <dbReference type="ARBA" id="ARBA00004141"/>
    </source>
</evidence>
<feature type="transmembrane region" description="Helical" evidence="5">
    <location>
        <begin position="321"/>
        <end position="346"/>
    </location>
</feature>
<evidence type="ECO:0000313" key="7">
    <source>
        <dbReference type="EMBL" id="CAD5207273.1"/>
    </source>
</evidence>
<feature type="domain" description="ABC-2 type transporter transmembrane" evidence="6">
    <location>
        <begin position="248"/>
        <end position="484"/>
    </location>
</feature>
<evidence type="ECO:0000256" key="2">
    <source>
        <dbReference type="ARBA" id="ARBA00022692"/>
    </source>
</evidence>
<keyword evidence="8" id="KW-1185">Reference proteome</keyword>